<organism evidence="2 3">
    <name type="scientific">Pseudolycoriella hygida</name>
    <dbReference type="NCBI Taxonomy" id="35572"/>
    <lineage>
        <taxon>Eukaryota</taxon>
        <taxon>Metazoa</taxon>
        <taxon>Ecdysozoa</taxon>
        <taxon>Arthropoda</taxon>
        <taxon>Hexapoda</taxon>
        <taxon>Insecta</taxon>
        <taxon>Pterygota</taxon>
        <taxon>Neoptera</taxon>
        <taxon>Endopterygota</taxon>
        <taxon>Diptera</taxon>
        <taxon>Nematocera</taxon>
        <taxon>Sciaroidea</taxon>
        <taxon>Sciaridae</taxon>
        <taxon>Pseudolycoriella</taxon>
    </lineage>
</organism>
<evidence type="ECO:0000313" key="2">
    <source>
        <dbReference type="EMBL" id="KAJ6636186.1"/>
    </source>
</evidence>
<feature type="compositionally biased region" description="Polar residues" evidence="1">
    <location>
        <begin position="179"/>
        <end position="194"/>
    </location>
</feature>
<dbReference type="Proteomes" id="UP001151699">
    <property type="component" value="Chromosome C"/>
</dbReference>
<dbReference type="OrthoDB" id="18042at2759"/>
<feature type="region of interest" description="Disordered" evidence="1">
    <location>
        <begin position="398"/>
        <end position="426"/>
    </location>
</feature>
<gene>
    <name evidence="2" type="ORF">Bhyg_14774</name>
</gene>
<evidence type="ECO:0000313" key="3">
    <source>
        <dbReference type="Proteomes" id="UP001151699"/>
    </source>
</evidence>
<keyword evidence="2" id="KW-0418">Kinase</keyword>
<comment type="caution">
    <text evidence="2">The sequence shown here is derived from an EMBL/GenBank/DDBJ whole genome shotgun (WGS) entry which is preliminary data.</text>
</comment>
<dbReference type="AlphaFoldDB" id="A0A9Q0MQL6"/>
<name>A0A9Q0MQL6_9DIPT</name>
<keyword evidence="2" id="KW-0808">Transferase</keyword>
<feature type="region of interest" description="Disordered" evidence="1">
    <location>
        <begin position="438"/>
        <end position="463"/>
    </location>
</feature>
<proteinExistence type="predicted"/>
<reference evidence="2" key="1">
    <citation type="submission" date="2022-07" db="EMBL/GenBank/DDBJ databases">
        <authorList>
            <person name="Trinca V."/>
            <person name="Uliana J.V.C."/>
            <person name="Torres T.T."/>
            <person name="Ward R.J."/>
            <person name="Monesi N."/>
        </authorList>
    </citation>
    <scope>NUCLEOTIDE SEQUENCE</scope>
    <source>
        <strain evidence="2">HSMRA1968</strain>
        <tissue evidence="2">Whole embryos</tissue>
    </source>
</reference>
<evidence type="ECO:0000256" key="1">
    <source>
        <dbReference type="SAM" id="MobiDB-lite"/>
    </source>
</evidence>
<protein>
    <submittedName>
        <fullName evidence="2">Inositol hexakisphosphate and diphosphoinositol-pentakisphosphate kinase</fullName>
    </submittedName>
</protein>
<feature type="region of interest" description="Disordered" evidence="1">
    <location>
        <begin position="169"/>
        <end position="194"/>
    </location>
</feature>
<sequence length="646" mass="70557">MTYYIHNHKSLHYLLTQNISNVKSVLLIQKFLLRSNSQGECFKLSNLRITLKHGNSFVVNVNPTKKVTMKTTTATGFSKVILCFNRVRAMVYCGMTESILIGNFSYESSTNELPLSEINFSRNPPTPPDISPNSLPSNIASLNAQTPPNAITSTTKLTPSSTNFNPTIPHPNIVKHNSDTTSSPCNTTGRRQRHSLSGQMSYYKMLGFGGFSKKMATSTNSLFSTAVISGSSSAPNLRDMIPCTASSSVLEGFGGVPPIRPLETLHNALSLKQLDGFLEKMITVPLFKTPASSPPTPIQTPQALPDKIGTLASWSCQTSMSSASAVSSGGPSSPNISDSLNSRSDFSISLASNDGGQLTSVTEFSQMFQMLDDDLGPASTQFAFDNFRQYSEDKATAAKGLSFGNEGNSLEGPEDEEDEPTISTDNCSVTKYDIDKEMHQQKQIEKPGNSKTNLENVEPHDFPQRQFRVKKQISLYERDNSTELKKLSQDGEGFTRCTSSGNITKRWIDSTLQHDNYVSADDVSSTSFYIGRSPIKSAETVYSDTKTMSCMNLKSCITPGAVRVKEKFIEPPLRVAKSFHGNTSFLKHKCKKSKKMDAGVSTDSVFTRPASSGDIKHRFVTTKVTEFDTGQTANAAINAEKCDGKA</sequence>
<dbReference type="EMBL" id="WJQU01000004">
    <property type="protein sequence ID" value="KAJ6636186.1"/>
    <property type="molecule type" value="Genomic_DNA"/>
</dbReference>
<dbReference type="GO" id="GO:0016301">
    <property type="term" value="F:kinase activity"/>
    <property type="evidence" value="ECO:0007669"/>
    <property type="project" value="UniProtKB-KW"/>
</dbReference>
<accession>A0A9Q0MQL6</accession>
<keyword evidence="3" id="KW-1185">Reference proteome</keyword>